<keyword evidence="4 10" id="KW-0812">Transmembrane</keyword>
<keyword evidence="7 10" id="KW-1133">Transmembrane helix</keyword>
<dbReference type="GO" id="GO:0004222">
    <property type="term" value="F:metalloendopeptidase activity"/>
    <property type="evidence" value="ECO:0007669"/>
    <property type="project" value="InterPro"/>
</dbReference>
<evidence type="ECO:0000256" key="3">
    <source>
        <dbReference type="ARBA" id="ARBA00022670"/>
    </source>
</evidence>
<dbReference type="PANTHER" id="PTHR42837:SF2">
    <property type="entry name" value="MEMBRANE METALLOPROTEASE ARASP2, CHLOROPLASTIC-RELATED"/>
    <property type="match status" value="1"/>
</dbReference>
<dbReference type="EMBL" id="CAFBON010000177">
    <property type="protein sequence ID" value="CAB4998542.1"/>
    <property type="molecule type" value="Genomic_DNA"/>
</dbReference>
<evidence type="ECO:0000256" key="6">
    <source>
        <dbReference type="ARBA" id="ARBA00022833"/>
    </source>
</evidence>
<keyword evidence="9 10" id="KW-0472">Membrane</keyword>
<dbReference type="AlphaFoldDB" id="A0A6J7P6X0"/>
<dbReference type="InterPro" id="IPR008915">
    <property type="entry name" value="Peptidase_M50"/>
</dbReference>
<organism evidence="12">
    <name type="scientific">freshwater metagenome</name>
    <dbReference type="NCBI Taxonomy" id="449393"/>
    <lineage>
        <taxon>unclassified sequences</taxon>
        <taxon>metagenomes</taxon>
        <taxon>ecological metagenomes</taxon>
    </lineage>
</organism>
<name>A0A6J7P6X0_9ZZZZ</name>
<evidence type="ECO:0000256" key="5">
    <source>
        <dbReference type="ARBA" id="ARBA00022801"/>
    </source>
</evidence>
<comment type="cofactor">
    <cofactor evidence="1">
        <name>Zn(2+)</name>
        <dbReference type="ChEBI" id="CHEBI:29105"/>
    </cofactor>
</comment>
<keyword evidence="5" id="KW-0378">Hydrolase</keyword>
<accession>A0A6J7P6X0</accession>
<proteinExistence type="predicted"/>
<evidence type="ECO:0000259" key="11">
    <source>
        <dbReference type="Pfam" id="PF02163"/>
    </source>
</evidence>
<feature type="transmembrane region" description="Helical" evidence="10">
    <location>
        <begin position="6"/>
        <end position="28"/>
    </location>
</feature>
<keyword evidence="6" id="KW-0862">Zinc</keyword>
<feature type="transmembrane region" description="Helical" evidence="10">
    <location>
        <begin position="49"/>
        <end position="70"/>
    </location>
</feature>
<reference evidence="12" key="1">
    <citation type="submission" date="2020-05" db="EMBL/GenBank/DDBJ databases">
        <authorList>
            <person name="Chiriac C."/>
            <person name="Salcher M."/>
            <person name="Ghai R."/>
            <person name="Kavagutti S V."/>
        </authorList>
    </citation>
    <scope>NUCLEOTIDE SEQUENCE</scope>
</reference>
<evidence type="ECO:0000256" key="4">
    <source>
        <dbReference type="ARBA" id="ARBA00022692"/>
    </source>
</evidence>
<evidence type="ECO:0000313" key="12">
    <source>
        <dbReference type="EMBL" id="CAB4998542.1"/>
    </source>
</evidence>
<evidence type="ECO:0000256" key="8">
    <source>
        <dbReference type="ARBA" id="ARBA00023049"/>
    </source>
</evidence>
<evidence type="ECO:0000256" key="1">
    <source>
        <dbReference type="ARBA" id="ARBA00001947"/>
    </source>
</evidence>
<evidence type="ECO:0000256" key="2">
    <source>
        <dbReference type="ARBA" id="ARBA00004141"/>
    </source>
</evidence>
<dbReference type="PANTHER" id="PTHR42837">
    <property type="entry name" value="REGULATOR OF SIGMA-E PROTEASE RSEP"/>
    <property type="match status" value="1"/>
</dbReference>
<comment type="subcellular location">
    <subcellularLocation>
        <location evidence="2">Membrane</location>
        <topology evidence="2">Multi-pass membrane protein</topology>
    </subcellularLocation>
</comment>
<protein>
    <submittedName>
        <fullName evidence="12">Unannotated protein</fullName>
    </submittedName>
</protein>
<dbReference type="GO" id="GO:0016020">
    <property type="term" value="C:membrane"/>
    <property type="evidence" value="ECO:0007669"/>
    <property type="project" value="UniProtKB-SubCell"/>
</dbReference>
<evidence type="ECO:0000256" key="9">
    <source>
        <dbReference type="ARBA" id="ARBA00023136"/>
    </source>
</evidence>
<dbReference type="GO" id="GO:0006508">
    <property type="term" value="P:proteolysis"/>
    <property type="evidence" value="ECO:0007669"/>
    <property type="project" value="UniProtKB-KW"/>
</dbReference>
<evidence type="ECO:0000256" key="7">
    <source>
        <dbReference type="ARBA" id="ARBA00022989"/>
    </source>
</evidence>
<evidence type="ECO:0000256" key="10">
    <source>
        <dbReference type="SAM" id="Phobius"/>
    </source>
</evidence>
<keyword evidence="3" id="KW-0645">Protease</keyword>
<sequence>MLISVVNLALGMLNLLPVLPLDGGHLLMTAIERIRRRRNPKYVIDYARAVPFFGVAIIVIVFVMFSALYLDTLRLF</sequence>
<keyword evidence="8" id="KW-0482">Metalloprotease</keyword>
<dbReference type="Pfam" id="PF02163">
    <property type="entry name" value="Peptidase_M50"/>
    <property type="match status" value="1"/>
</dbReference>
<dbReference type="InterPro" id="IPR004387">
    <property type="entry name" value="Pept_M50_Zn"/>
</dbReference>
<gene>
    <name evidence="12" type="ORF">UFOPK3954_01603</name>
</gene>
<feature type="domain" description="Peptidase M50" evidence="11">
    <location>
        <begin position="3"/>
        <end position="53"/>
    </location>
</feature>